<dbReference type="EMBL" id="JAJTWT010000026">
    <property type="protein sequence ID" value="MCE4540771.1"/>
    <property type="molecule type" value="Genomic_DNA"/>
</dbReference>
<accession>A0ABS8XQB6</accession>
<gene>
    <name evidence="1" type="ORF">LXT12_26430</name>
</gene>
<name>A0ABS8XQB6_9BURK</name>
<evidence type="ECO:0000313" key="2">
    <source>
        <dbReference type="Proteomes" id="UP001201463"/>
    </source>
</evidence>
<comment type="caution">
    <text evidence="1">The sequence shown here is derived from an EMBL/GenBank/DDBJ whole genome shotgun (WGS) entry which is preliminary data.</text>
</comment>
<proteinExistence type="predicted"/>
<keyword evidence="2" id="KW-1185">Reference proteome</keyword>
<evidence type="ECO:0000313" key="1">
    <source>
        <dbReference type="EMBL" id="MCE4540771.1"/>
    </source>
</evidence>
<dbReference type="Proteomes" id="UP001201463">
    <property type="component" value="Unassembled WGS sequence"/>
</dbReference>
<protein>
    <submittedName>
        <fullName evidence="1">Uncharacterized protein</fullName>
    </submittedName>
</protein>
<dbReference type="RefSeq" id="WP_233395495.1">
    <property type="nucleotide sequence ID" value="NZ_JAJTWT010000026.1"/>
</dbReference>
<reference evidence="1 2" key="1">
    <citation type="submission" date="2021-12" db="EMBL/GenBank/DDBJ databases">
        <title>Genome seq of p7.</title>
        <authorList>
            <person name="Seo T."/>
        </authorList>
    </citation>
    <scope>NUCLEOTIDE SEQUENCE [LARGE SCALE GENOMIC DNA]</scope>
    <source>
        <strain evidence="1 2">P7</strain>
    </source>
</reference>
<sequence>MPTDIRVPIPQPGEYLRLYFDEMVENDGFDLALDYSVSEFDELARLTGLTVTDAPATDAGAAVHYTVSWEAFHACDGKAVGGDHSRVVRGRKDGADWVFDKAAAPTTRSTVDEF</sequence>
<organism evidence="1 2">
    <name type="scientific">Pelomonas caseinilytica</name>
    <dbReference type="NCBI Taxonomy" id="2906763"/>
    <lineage>
        <taxon>Bacteria</taxon>
        <taxon>Pseudomonadati</taxon>
        <taxon>Pseudomonadota</taxon>
        <taxon>Betaproteobacteria</taxon>
        <taxon>Burkholderiales</taxon>
        <taxon>Sphaerotilaceae</taxon>
        <taxon>Roseateles</taxon>
    </lineage>
</organism>